<dbReference type="GO" id="GO:0006094">
    <property type="term" value="P:gluconeogenesis"/>
    <property type="evidence" value="ECO:0007669"/>
    <property type="project" value="UniProtKB-KW"/>
</dbReference>
<dbReference type="SUPFAM" id="SSF68923">
    <property type="entry name" value="PEP carboxykinase N-terminal domain"/>
    <property type="match status" value="1"/>
</dbReference>
<gene>
    <name evidence="9" type="primary">pckA</name>
    <name evidence="9" type="ORF">SCABRO_02839</name>
</gene>
<keyword evidence="9" id="KW-0808">Transferase</keyword>
<dbReference type="PANTHER" id="PTHR30031">
    <property type="entry name" value="PHOSPHOENOLPYRUVATE CARBOXYKINASE ATP"/>
    <property type="match status" value="1"/>
</dbReference>
<keyword evidence="6" id="KW-0067">ATP-binding</keyword>
<reference evidence="9 10" key="1">
    <citation type="submission" date="2014-10" db="EMBL/GenBank/DDBJ databases">
        <title>Draft genome of anammox bacterium scalindua brodae, obtained using differential coverage binning of sequence data from two enrichment reactors.</title>
        <authorList>
            <person name="Speth D.R."/>
            <person name="Russ L."/>
            <person name="Kartal B."/>
            <person name="Op den Camp H.J."/>
            <person name="Dutilh B.E."/>
            <person name="Jetten M.S."/>
        </authorList>
    </citation>
    <scope>NUCLEOTIDE SEQUENCE [LARGE SCALE GENOMIC DNA]</scope>
    <source>
        <strain evidence="9">RU1</strain>
    </source>
</reference>
<evidence type="ECO:0000313" key="9">
    <source>
        <dbReference type="EMBL" id="KHE91436.1"/>
    </source>
</evidence>
<dbReference type="Gene3D" id="3.40.449.10">
    <property type="entry name" value="Phosphoenolpyruvate Carboxykinase, domain 1"/>
    <property type="match status" value="1"/>
</dbReference>
<dbReference type="GO" id="GO:0005524">
    <property type="term" value="F:ATP binding"/>
    <property type="evidence" value="ECO:0007669"/>
    <property type="project" value="UniProtKB-KW"/>
</dbReference>
<dbReference type="EMBL" id="JRYO01000197">
    <property type="protein sequence ID" value="KHE91436.1"/>
    <property type="molecule type" value="Genomic_DNA"/>
</dbReference>
<keyword evidence="4" id="KW-0547">Nucleotide-binding</keyword>
<evidence type="ECO:0000256" key="2">
    <source>
        <dbReference type="ARBA" id="ARBA00022490"/>
    </source>
</evidence>
<keyword evidence="2" id="KW-0963">Cytoplasm</keyword>
<keyword evidence="5" id="KW-0210">Decarboxylase</keyword>
<organism evidence="9 10">
    <name type="scientific">Candidatus Scalindua brodae</name>
    <dbReference type="NCBI Taxonomy" id="237368"/>
    <lineage>
        <taxon>Bacteria</taxon>
        <taxon>Pseudomonadati</taxon>
        <taxon>Planctomycetota</taxon>
        <taxon>Candidatus Brocadiia</taxon>
        <taxon>Candidatus Brocadiales</taxon>
        <taxon>Candidatus Scalinduaceae</taxon>
        <taxon>Candidatus Scalindua</taxon>
    </lineage>
</organism>
<evidence type="ECO:0000256" key="6">
    <source>
        <dbReference type="ARBA" id="ARBA00022840"/>
    </source>
</evidence>
<accession>A0A0B0EHC7</accession>
<protein>
    <submittedName>
        <fullName evidence="9">Phosphoenolpyruvate carboxykinase</fullName>
        <ecNumber evidence="9">4.1.1.49</ecNumber>
    </submittedName>
</protein>
<name>A0A0B0EHC7_9BACT</name>
<keyword evidence="8 9" id="KW-0456">Lyase</keyword>
<dbReference type="PATRIC" id="fig|237368.3.peg.3078"/>
<dbReference type="GO" id="GO:0004612">
    <property type="term" value="F:phosphoenolpyruvate carboxykinase (ATP) activity"/>
    <property type="evidence" value="ECO:0007669"/>
    <property type="project" value="UniProtKB-EC"/>
</dbReference>
<evidence type="ECO:0000256" key="1">
    <source>
        <dbReference type="ARBA" id="ARBA00022432"/>
    </source>
</evidence>
<comment type="caution">
    <text evidence="9">The sequence shown here is derived from an EMBL/GenBank/DDBJ whole genome shotgun (WGS) entry which is preliminary data.</text>
</comment>
<dbReference type="GO" id="GO:0016301">
    <property type="term" value="F:kinase activity"/>
    <property type="evidence" value="ECO:0007669"/>
    <property type="project" value="UniProtKB-KW"/>
</dbReference>
<evidence type="ECO:0000313" key="10">
    <source>
        <dbReference type="Proteomes" id="UP000030652"/>
    </source>
</evidence>
<evidence type="ECO:0000256" key="3">
    <source>
        <dbReference type="ARBA" id="ARBA00022723"/>
    </source>
</evidence>
<dbReference type="InterPro" id="IPR001272">
    <property type="entry name" value="PEP_carboxykinase_ATP"/>
</dbReference>
<keyword evidence="7" id="KW-0464">Manganese</keyword>
<keyword evidence="1" id="KW-0312">Gluconeogenesis</keyword>
<evidence type="ECO:0000256" key="8">
    <source>
        <dbReference type="ARBA" id="ARBA00023239"/>
    </source>
</evidence>
<keyword evidence="9" id="KW-0418">Kinase</keyword>
<dbReference type="Proteomes" id="UP000030652">
    <property type="component" value="Unassembled WGS sequence"/>
</dbReference>
<dbReference type="Pfam" id="PF01293">
    <property type="entry name" value="PEPCK_ATP"/>
    <property type="match status" value="1"/>
</dbReference>
<keyword evidence="3" id="KW-0479">Metal-binding</keyword>
<dbReference type="PANTHER" id="PTHR30031:SF0">
    <property type="entry name" value="PHOSPHOENOLPYRUVATE CARBOXYKINASE (ATP)"/>
    <property type="match status" value="1"/>
</dbReference>
<dbReference type="GO" id="GO:0046872">
    <property type="term" value="F:metal ion binding"/>
    <property type="evidence" value="ECO:0007669"/>
    <property type="project" value="UniProtKB-KW"/>
</dbReference>
<dbReference type="GO" id="GO:0005829">
    <property type="term" value="C:cytosol"/>
    <property type="evidence" value="ECO:0007669"/>
    <property type="project" value="TreeGrafter"/>
</dbReference>
<sequence>MNQHDKIKQQLEKIGITGVNKIYYNLPYDELFEHETDPSLEGFEKGQVSELGAVNVMTGIYTGRSPKDKFIVKDDVSRDTIWWTSEQAQNDNKPTTIEVWKDLKETVTTRLSGQELLYVMDAFCGANEDTRLKVRFIMEVAWQAHFVKNMFLRPTEAELENYGEPDFIVMAGSKTSNLKWQEHGLNSEVFTVFNLAEKMQVIGGSWYGGEMKKGMFA</sequence>
<evidence type="ECO:0000256" key="7">
    <source>
        <dbReference type="ARBA" id="ARBA00023211"/>
    </source>
</evidence>
<evidence type="ECO:0000256" key="5">
    <source>
        <dbReference type="ARBA" id="ARBA00022793"/>
    </source>
</evidence>
<proteinExistence type="predicted"/>
<dbReference type="eggNOG" id="COG1866">
    <property type="taxonomic scope" value="Bacteria"/>
</dbReference>
<evidence type="ECO:0000256" key="4">
    <source>
        <dbReference type="ARBA" id="ARBA00022741"/>
    </source>
</evidence>
<keyword evidence="9" id="KW-0670">Pyruvate</keyword>
<dbReference type="EC" id="4.1.1.49" evidence="9"/>
<dbReference type="InterPro" id="IPR008210">
    <property type="entry name" value="PEP_carboxykinase_N"/>
</dbReference>
<dbReference type="FunFam" id="3.40.449.10:FF:000001">
    <property type="entry name" value="Phosphoenolpyruvate carboxykinase (ATP)"/>
    <property type="match status" value="1"/>
</dbReference>
<dbReference type="AlphaFoldDB" id="A0A0B0EHC7"/>